<dbReference type="GO" id="GO:0003677">
    <property type="term" value="F:DNA binding"/>
    <property type="evidence" value="ECO:0007669"/>
    <property type="project" value="UniProtKB-KW"/>
</dbReference>
<sequence length="143" mass="16119">MRLTVYSDYALRLLMYVAINSERLCTIQEIADHYNISKNHLMKVTYELGLAGYIETVRGRSGGIRLARASRDIGIGDVIRSTEEDFKLVECFDRSTNQCMISGRCKLARILDEALGAYMQTLDKYTLADLASERGLKKLLAVS</sequence>
<evidence type="ECO:0000313" key="3">
    <source>
        <dbReference type="Proteomes" id="UP000239504"/>
    </source>
</evidence>
<gene>
    <name evidence="2" type="ORF">CW354_02225</name>
</gene>
<dbReference type="InterPro" id="IPR036388">
    <property type="entry name" value="WH-like_DNA-bd_sf"/>
</dbReference>
<name>A0A2S7KB51_9PROT</name>
<protein>
    <submittedName>
        <fullName evidence="2">BadM/Rrf2 family transcriptional regulator</fullName>
    </submittedName>
</protein>
<dbReference type="Pfam" id="PF02082">
    <property type="entry name" value="Rrf2"/>
    <property type="match status" value="1"/>
</dbReference>
<dbReference type="RefSeq" id="WP_104828399.1">
    <property type="nucleotide sequence ID" value="NZ_PJCH01000001.1"/>
</dbReference>
<dbReference type="GO" id="GO:0003700">
    <property type="term" value="F:DNA-binding transcription factor activity"/>
    <property type="evidence" value="ECO:0007669"/>
    <property type="project" value="TreeGrafter"/>
</dbReference>
<dbReference type="PROSITE" id="PS01332">
    <property type="entry name" value="HTH_RRF2_1"/>
    <property type="match status" value="1"/>
</dbReference>
<keyword evidence="1" id="KW-0238">DNA-binding</keyword>
<evidence type="ECO:0000256" key="1">
    <source>
        <dbReference type="ARBA" id="ARBA00023125"/>
    </source>
</evidence>
<dbReference type="AlphaFoldDB" id="A0A2S7KB51"/>
<dbReference type="SUPFAM" id="SSF46785">
    <property type="entry name" value="Winged helix' DNA-binding domain"/>
    <property type="match status" value="1"/>
</dbReference>
<keyword evidence="3" id="KW-1185">Reference proteome</keyword>
<evidence type="ECO:0000313" key="2">
    <source>
        <dbReference type="EMBL" id="PQA89697.1"/>
    </source>
</evidence>
<proteinExistence type="predicted"/>
<dbReference type="InterPro" id="IPR000944">
    <property type="entry name" value="Tscrpt_reg_Rrf2"/>
</dbReference>
<dbReference type="InterPro" id="IPR030489">
    <property type="entry name" value="TR_Rrf2-type_CS"/>
</dbReference>
<reference evidence="2 3" key="1">
    <citation type="submission" date="2017-12" db="EMBL/GenBank/DDBJ databases">
        <authorList>
            <person name="Hurst M.R.H."/>
        </authorList>
    </citation>
    <scope>NUCLEOTIDE SEQUENCE [LARGE SCALE GENOMIC DNA]</scope>
    <source>
        <strain evidence="2 3">SY-3-19</strain>
    </source>
</reference>
<dbReference type="PANTHER" id="PTHR33221:SF4">
    <property type="entry name" value="HTH-TYPE TRANSCRIPTIONAL REPRESSOR NSRR"/>
    <property type="match status" value="1"/>
</dbReference>
<dbReference type="GO" id="GO:0005829">
    <property type="term" value="C:cytosol"/>
    <property type="evidence" value="ECO:0007669"/>
    <property type="project" value="TreeGrafter"/>
</dbReference>
<organism evidence="2 3">
    <name type="scientific">Hyphococcus luteus</name>
    <dbReference type="NCBI Taxonomy" id="2058213"/>
    <lineage>
        <taxon>Bacteria</taxon>
        <taxon>Pseudomonadati</taxon>
        <taxon>Pseudomonadota</taxon>
        <taxon>Alphaproteobacteria</taxon>
        <taxon>Parvularculales</taxon>
        <taxon>Parvularculaceae</taxon>
        <taxon>Hyphococcus</taxon>
    </lineage>
</organism>
<dbReference type="PROSITE" id="PS51197">
    <property type="entry name" value="HTH_RRF2_2"/>
    <property type="match status" value="1"/>
</dbReference>
<dbReference type="NCBIfam" id="TIGR00738">
    <property type="entry name" value="rrf2_super"/>
    <property type="match status" value="1"/>
</dbReference>
<dbReference type="Gene3D" id="1.10.10.10">
    <property type="entry name" value="Winged helix-like DNA-binding domain superfamily/Winged helix DNA-binding domain"/>
    <property type="match status" value="1"/>
</dbReference>
<comment type="caution">
    <text evidence="2">The sequence shown here is derived from an EMBL/GenBank/DDBJ whole genome shotgun (WGS) entry which is preliminary data.</text>
</comment>
<accession>A0A2S7KB51</accession>
<dbReference type="Proteomes" id="UP000239504">
    <property type="component" value="Unassembled WGS sequence"/>
</dbReference>
<dbReference type="PANTHER" id="PTHR33221">
    <property type="entry name" value="WINGED HELIX-TURN-HELIX TRANSCRIPTIONAL REGULATOR, RRF2 FAMILY"/>
    <property type="match status" value="1"/>
</dbReference>
<dbReference type="EMBL" id="PJCH01000001">
    <property type="protein sequence ID" value="PQA89697.1"/>
    <property type="molecule type" value="Genomic_DNA"/>
</dbReference>
<dbReference type="OrthoDB" id="9802344at2"/>
<dbReference type="InterPro" id="IPR036390">
    <property type="entry name" value="WH_DNA-bd_sf"/>
</dbReference>